<evidence type="ECO:0000313" key="8">
    <source>
        <dbReference type="Proteomes" id="UP001628179"/>
    </source>
</evidence>
<gene>
    <name evidence="7" type="ORF">MFIFM68171_04810</name>
</gene>
<keyword evidence="4" id="KW-0560">Oxidoreductase</keyword>
<dbReference type="RefSeq" id="XP_070916331.1">
    <property type="nucleotide sequence ID" value="XM_071060230.1"/>
</dbReference>
<keyword evidence="2" id="KW-0285">Flavoprotein</keyword>
<evidence type="ECO:0000259" key="6">
    <source>
        <dbReference type="PROSITE" id="PS51387"/>
    </source>
</evidence>
<evidence type="ECO:0000256" key="4">
    <source>
        <dbReference type="ARBA" id="ARBA00023002"/>
    </source>
</evidence>
<dbReference type="PANTHER" id="PTHR42973:SF54">
    <property type="entry name" value="FAD-BINDING PCMH-TYPE DOMAIN-CONTAINING PROTEIN"/>
    <property type="match status" value="1"/>
</dbReference>
<dbReference type="SUPFAM" id="SSF56176">
    <property type="entry name" value="FAD-binding/transporter-associated domain-like"/>
    <property type="match status" value="1"/>
</dbReference>
<keyword evidence="8" id="KW-1185">Reference proteome</keyword>
<sequence>MLQQWHVLCALALPVVAASKHKTEPCDALAAALPGLVVFPNSAAYDTHNNYWSTRQAELTPSCFVAPRTAHDVSKAVKILTRYRAPFTVKSGGHIAYGGGSNIEDGITIDLVHLDDITVAPDRKTVSVGAGNRWINVSEALDPLGLAVVGGRSADVGVSGLTLGGGISYFSGRRGWACDNVVNFEVVLSSGAVVNASPTRNRDLFWALRGGGGSNFGIVTRFDLAALSQGDLWASSLIYPGGANATLVPLMHDLLVRGLAADPAAHLYFVITHAPAFGGYIVLTDQFHSAHADTASPPAVFAPFHSVPALTTNIRLANVSRLSRDIAQPYGERQTWWDTTVAATSSPDLLLDTVPLFEAFVARLSAAAEADNSTVAPFLIFQPISLNIIEAMQANGGNALGLKPEDGPLMIMQIAATWSSAALDEVVEENCEQLITEIDALAAERGARSKNGFVYMNYAGRTQDVYAGYGRENLERLRRTAGRWDPNGRFRELWKGHFKL</sequence>
<keyword evidence="5" id="KW-0732">Signal</keyword>
<comment type="similarity">
    <text evidence="1">Belongs to the oxygen-dependent FAD-linked oxidoreductase family.</text>
</comment>
<dbReference type="Pfam" id="PF01565">
    <property type="entry name" value="FAD_binding_4"/>
    <property type="match status" value="1"/>
</dbReference>
<evidence type="ECO:0000256" key="1">
    <source>
        <dbReference type="ARBA" id="ARBA00005466"/>
    </source>
</evidence>
<evidence type="ECO:0000256" key="2">
    <source>
        <dbReference type="ARBA" id="ARBA00022630"/>
    </source>
</evidence>
<evidence type="ECO:0000313" key="7">
    <source>
        <dbReference type="EMBL" id="GAB1314600.1"/>
    </source>
</evidence>
<dbReference type="Proteomes" id="UP001628179">
    <property type="component" value="Unassembled WGS sequence"/>
</dbReference>
<dbReference type="InterPro" id="IPR050416">
    <property type="entry name" value="FAD-linked_Oxidoreductase"/>
</dbReference>
<dbReference type="Gene3D" id="3.30.465.10">
    <property type="match status" value="1"/>
</dbReference>
<evidence type="ECO:0000256" key="3">
    <source>
        <dbReference type="ARBA" id="ARBA00022827"/>
    </source>
</evidence>
<feature type="chain" id="PRO_5047364526" evidence="5">
    <location>
        <begin position="19"/>
        <end position="500"/>
    </location>
</feature>
<dbReference type="EMBL" id="BAAFSV010000002">
    <property type="protein sequence ID" value="GAB1314600.1"/>
    <property type="molecule type" value="Genomic_DNA"/>
</dbReference>
<accession>A0ABQ0GA06</accession>
<dbReference type="InterPro" id="IPR016166">
    <property type="entry name" value="FAD-bd_PCMH"/>
</dbReference>
<keyword evidence="3" id="KW-0274">FAD</keyword>
<dbReference type="InterPro" id="IPR016169">
    <property type="entry name" value="FAD-bd_PCMH_sub2"/>
</dbReference>
<proteinExistence type="inferred from homology"/>
<dbReference type="InterPro" id="IPR036318">
    <property type="entry name" value="FAD-bd_PCMH-like_sf"/>
</dbReference>
<feature type="signal peptide" evidence="5">
    <location>
        <begin position="1"/>
        <end position="18"/>
    </location>
</feature>
<dbReference type="PANTHER" id="PTHR42973">
    <property type="entry name" value="BINDING OXIDOREDUCTASE, PUTATIVE (AFU_ORTHOLOGUE AFUA_1G17690)-RELATED"/>
    <property type="match status" value="1"/>
</dbReference>
<dbReference type="PROSITE" id="PS51387">
    <property type="entry name" value="FAD_PCMH"/>
    <property type="match status" value="1"/>
</dbReference>
<dbReference type="InterPro" id="IPR006094">
    <property type="entry name" value="Oxid_FAD_bind_N"/>
</dbReference>
<reference evidence="7 8" key="1">
    <citation type="submission" date="2024-09" db="EMBL/GenBank/DDBJ databases">
        <title>Itraconazole resistance in Madurella fahalii resulting from another homologue of gene encoding cytochrome P450 14-alpha sterol demethylase (CYP51).</title>
        <authorList>
            <person name="Yoshioka I."/>
            <person name="Fahal A.H."/>
            <person name="Kaneko S."/>
            <person name="Yaguchi T."/>
        </authorList>
    </citation>
    <scope>NUCLEOTIDE SEQUENCE [LARGE SCALE GENOMIC DNA]</scope>
    <source>
        <strain evidence="7 8">IFM 68171</strain>
    </source>
</reference>
<dbReference type="GeneID" id="98175553"/>
<evidence type="ECO:0000256" key="5">
    <source>
        <dbReference type="SAM" id="SignalP"/>
    </source>
</evidence>
<comment type="caution">
    <text evidence="7">The sequence shown here is derived from an EMBL/GenBank/DDBJ whole genome shotgun (WGS) entry which is preliminary data.</text>
</comment>
<name>A0ABQ0GA06_9PEZI</name>
<feature type="domain" description="FAD-binding PCMH-type" evidence="6">
    <location>
        <begin position="57"/>
        <end position="229"/>
    </location>
</feature>
<organism evidence="7 8">
    <name type="scientific">Madurella fahalii</name>
    <dbReference type="NCBI Taxonomy" id="1157608"/>
    <lineage>
        <taxon>Eukaryota</taxon>
        <taxon>Fungi</taxon>
        <taxon>Dikarya</taxon>
        <taxon>Ascomycota</taxon>
        <taxon>Pezizomycotina</taxon>
        <taxon>Sordariomycetes</taxon>
        <taxon>Sordariomycetidae</taxon>
        <taxon>Sordariales</taxon>
        <taxon>Sordariales incertae sedis</taxon>
        <taxon>Madurella</taxon>
    </lineage>
</organism>
<protein>
    <submittedName>
        <fullName evidence="7">6-hydroxy-D-nicotine oxidase</fullName>
    </submittedName>
</protein>